<evidence type="ECO:0000256" key="1">
    <source>
        <dbReference type="SAM" id="Coils"/>
    </source>
</evidence>
<dbReference type="EMBL" id="CAXDID020000046">
    <property type="protein sequence ID" value="CAL6002787.1"/>
    <property type="molecule type" value="Genomic_DNA"/>
</dbReference>
<reference evidence="2" key="1">
    <citation type="submission" date="2023-06" db="EMBL/GenBank/DDBJ databases">
        <authorList>
            <person name="Kurt Z."/>
        </authorList>
    </citation>
    <scope>NUCLEOTIDE SEQUENCE</scope>
</reference>
<keyword evidence="4" id="KW-1185">Reference proteome</keyword>
<protein>
    <submittedName>
        <fullName evidence="2">Uncharacterized protein</fullName>
    </submittedName>
</protein>
<dbReference type="EMBL" id="CATOUU010000369">
    <property type="protein sequence ID" value="CAI9926502.1"/>
    <property type="molecule type" value="Genomic_DNA"/>
</dbReference>
<reference evidence="3 4" key="2">
    <citation type="submission" date="2024-07" db="EMBL/GenBank/DDBJ databases">
        <authorList>
            <person name="Akdeniz Z."/>
        </authorList>
    </citation>
    <scope>NUCLEOTIDE SEQUENCE [LARGE SCALE GENOMIC DNA]</scope>
</reference>
<comment type="caution">
    <text evidence="2">The sequence shown here is derived from an EMBL/GenBank/DDBJ whole genome shotgun (WGS) entry which is preliminary data.</text>
</comment>
<name>A0AA86TTN0_9EUKA</name>
<feature type="coiled-coil region" evidence="1">
    <location>
        <begin position="219"/>
        <end position="274"/>
    </location>
</feature>
<dbReference type="AlphaFoldDB" id="A0AA86TTN0"/>
<evidence type="ECO:0000313" key="3">
    <source>
        <dbReference type="EMBL" id="CAL6002787.1"/>
    </source>
</evidence>
<organism evidence="2">
    <name type="scientific">Hexamita inflata</name>
    <dbReference type="NCBI Taxonomy" id="28002"/>
    <lineage>
        <taxon>Eukaryota</taxon>
        <taxon>Metamonada</taxon>
        <taxon>Diplomonadida</taxon>
        <taxon>Hexamitidae</taxon>
        <taxon>Hexamitinae</taxon>
        <taxon>Hexamita</taxon>
    </lineage>
</organism>
<sequence length="483" mass="56844">MPAPQSQQESQMISLLRQQLSAQQLKQNDYLEQIAQLQRDKVFLAQKQKQKQLVSEICTSNSLQNTLNQVRDDNSKMKIQLDHAIQQQIQSTQRETELQSKLEWYQQRVDILEQKCRTHEQMITAFSYQNQNGNQFDQFVQQLQADLNQFHSKAHKLSQIVNVSDELSAMDAAIETIKQQKQSIEFLEVQRSVYDTVLLQTSRNENSVSQQQIQLLTPLQSDQNEIKRYQSELKLAMINTDQYKNEYQQLQQVVNRQTAQIEQMKAQINELTFNNSENTHRLRQIDEAVIEINNHLNITDHDVLISIQKALQNLKARIQKISALETSIMNITNIGINLQNSSILYQNQISKALSDIESQHKFNETVPNWDVQTLVKANQNFLDHTSSYQSMLDSLITEIMNQNKNEQKSYQLVYVTKNQIEYFSSFFTVDTENVQFKFIPDLIWYLESKINPYLKELKKYRELNEKHKEVVQLEKFMRQNSVW</sequence>
<gene>
    <name evidence="2" type="ORF">HINF_LOCUS14147</name>
    <name evidence="3" type="ORF">HINF_LOCUS18087</name>
</gene>
<accession>A0AA86TTN0</accession>
<evidence type="ECO:0000313" key="4">
    <source>
        <dbReference type="Proteomes" id="UP001642409"/>
    </source>
</evidence>
<keyword evidence="1" id="KW-0175">Coiled coil</keyword>
<evidence type="ECO:0000313" key="2">
    <source>
        <dbReference type="EMBL" id="CAI9926502.1"/>
    </source>
</evidence>
<dbReference type="Proteomes" id="UP001642409">
    <property type="component" value="Unassembled WGS sequence"/>
</dbReference>
<proteinExistence type="predicted"/>
<feature type="coiled-coil region" evidence="1">
    <location>
        <begin position="67"/>
        <end position="122"/>
    </location>
</feature>